<dbReference type="EMBL" id="JBBMFF010000083">
    <property type="protein sequence ID" value="MEQ2509908.1"/>
    <property type="molecule type" value="Genomic_DNA"/>
</dbReference>
<accession>A0ABV1G3C8</accession>
<sequence length="98" mass="11300">MGYLKIEFSEISPTINAVKIQLKLDFHGIYLTFEGNYSLTIRILRQPLLLARSENGSILDFGDKIRCSLYLWTKMIFRALPGVIFSFSERDIKAARLL</sequence>
<gene>
    <name evidence="1" type="ORF">WMO66_01370</name>
</gene>
<dbReference type="RefSeq" id="WP_349134617.1">
    <property type="nucleotide sequence ID" value="NZ_JBBMFF010000083.1"/>
</dbReference>
<reference evidence="1 2" key="1">
    <citation type="submission" date="2024-03" db="EMBL/GenBank/DDBJ databases">
        <title>Human intestinal bacterial collection.</title>
        <authorList>
            <person name="Pauvert C."/>
            <person name="Hitch T.C.A."/>
            <person name="Clavel T."/>
        </authorList>
    </citation>
    <scope>NUCLEOTIDE SEQUENCE [LARGE SCALE GENOMIC DNA]</scope>
    <source>
        <strain evidence="1 2">CLA-AA-H192</strain>
    </source>
</reference>
<dbReference type="Proteomes" id="UP001491552">
    <property type="component" value="Unassembled WGS sequence"/>
</dbReference>
<comment type="caution">
    <text evidence="1">The sequence shown here is derived from an EMBL/GenBank/DDBJ whole genome shotgun (WGS) entry which is preliminary data.</text>
</comment>
<organism evidence="1 2">
    <name type="scientific">Faecousia intestinalis</name>
    <dbReference type="NCBI Taxonomy" id="3133167"/>
    <lineage>
        <taxon>Bacteria</taxon>
        <taxon>Bacillati</taxon>
        <taxon>Bacillota</taxon>
        <taxon>Clostridia</taxon>
        <taxon>Eubacteriales</taxon>
        <taxon>Oscillospiraceae</taxon>
        <taxon>Faecousia</taxon>
    </lineage>
</organism>
<evidence type="ECO:0000313" key="2">
    <source>
        <dbReference type="Proteomes" id="UP001491552"/>
    </source>
</evidence>
<name>A0ABV1G3C8_9FIRM</name>
<protein>
    <submittedName>
        <fullName evidence="1">Uncharacterized protein</fullName>
    </submittedName>
</protein>
<evidence type="ECO:0000313" key="1">
    <source>
        <dbReference type="EMBL" id="MEQ2509908.1"/>
    </source>
</evidence>
<proteinExistence type="predicted"/>
<keyword evidence="2" id="KW-1185">Reference proteome</keyword>